<name>A0ABU1VM03_9GAMM</name>
<evidence type="ECO:0000256" key="2">
    <source>
        <dbReference type="ARBA" id="ARBA00006679"/>
    </source>
</evidence>
<comment type="similarity">
    <text evidence="2">Belongs to the DoxX family.</text>
</comment>
<feature type="transmembrane region" description="Helical" evidence="7">
    <location>
        <begin position="12"/>
        <end position="39"/>
    </location>
</feature>
<sequence length="129" mass="13829">MNILNKIRYPVARASLGAIFFILGLSKIFSFAGVAGWMASSGLPFAKPLLVLTIAIEVGAGLLLIIGRHTRLAAVVLALFLVPVTLVFHAFWGADAASFQDQLTQFLKNLAIFGGMLLLVDRSRDTAKA</sequence>
<proteinExistence type="inferred from homology"/>
<feature type="transmembrane region" description="Helical" evidence="7">
    <location>
        <begin position="103"/>
        <end position="120"/>
    </location>
</feature>
<dbReference type="InterPro" id="IPR032808">
    <property type="entry name" value="DoxX"/>
</dbReference>
<dbReference type="RefSeq" id="WP_310052470.1">
    <property type="nucleotide sequence ID" value="NZ_JAVDVW010000001.1"/>
</dbReference>
<protein>
    <submittedName>
        <fullName evidence="8">Oxidoreductase</fullName>
    </submittedName>
</protein>
<keyword evidence="9" id="KW-1185">Reference proteome</keyword>
<dbReference type="PANTHER" id="PTHR33452:SF1">
    <property type="entry name" value="INNER MEMBRANE PROTEIN YPHA-RELATED"/>
    <property type="match status" value="1"/>
</dbReference>
<organism evidence="8 9">
    <name type="scientific">Agrilutibacter niabensis</name>
    <dbReference type="NCBI Taxonomy" id="380628"/>
    <lineage>
        <taxon>Bacteria</taxon>
        <taxon>Pseudomonadati</taxon>
        <taxon>Pseudomonadota</taxon>
        <taxon>Gammaproteobacteria</taxon>
        <taxon>Lysobacterales</taxon>
        <taxon>Lysobacteraceae</taxon>
        <taxon>Agrilutibacter</taxon>
    </lineage>
</organism>
<evidence type="ECO:0000256" key="3">
    <source>
        <dbReference type="ARBA" id="ARBA00022475"/>
    </source>
</evidence>
<keyword evidence="5 7" id="KW-1133">Transmembrane helix</keyword>
<keyword evidence="3" id="KW-1003">Cell membrane</keyword>
<dbReference type="PANTHER" id="PTHR33452">
    <property type="entry name" value="OXIDOREDUCTASE CATD-RELATED"/>
    <property type="match status" value="1"/>
</dbReference>
<evidence type="ECO:0000256" key="7">
    <source>
        <dbReference type="SAM" id="Phobius"/>
    </source>
</evidence>
<feature type="transmembrane region" description="Helical" evidence="7">
    <location>
        <begin position="45"/>
        <end position="65"/>
    </location>
</feature>
<keyword evidence="6 7" id="KW-0472">Membrane</keyword>
<dbReference type="Pfam" id="PF07681">
    <property type="entry name" value="DoxX"/>
    <property type="match status" value="1"/>
</dbReference>
<gene>
    <name evidence="8" type="ORF">J2X04_000854</name>
</gene>
<evidence type="ECO:0000256" key="1">
    <source>
        <dbReference type="ARBA" id="ARBA00004651"/>
    </source>
</evidence>
<evidence type="ECO:0000313" key="9">
    <source>
        <dbReference type="Proteomes" id="UP001267878"/>
    </source>
</evidence>
<dbReference type="EMBL" id="JAVDVW010000001">
    <property type="protein sequence ID" value="MDR7098507.1"/>
    <property type="molecule type" value="Genomic_DNA"/>
</dbReference>
<feature type="transmembrane region" description="Helical" evidence="7">
    <location>
        <begin position="72"/>
        <end position="91"/>
    </location>
</feature>
<dbReference type="InterPro" id="IPR051907">
    <property type="entry name" value="DoxX-like_oxidoreductase"/>
</dbReference>
<comment type="subcellular location">
    <subcellularLocation>
        <location evidence="1">Cell membrane</location>
        <topology evidence="1">Multi-pass membrane protein</topology>
    </subcellularLocation>
</comment>
<dbReference type="Proteomes" id="UP001267878">
    <property type="component" value="Unassembled WGS sequence"/>
</dbReference>
<evidence type="ECO:0000256" key="4">
    <source>
        <dbReference type="ARBA" id="ARBA00022692"/>
    </source>
</evidence>
<evidence type="ECO:0000256" key="5">
    <source>
        <dbReference type="ARBA" id="ARBA00022989"/>
    </source>
</evidence>
<evidence type="ECO:0000313" key="8">
    <source>
        <dbReference type="EMBL" id="MDR7098507.1"/>
    </source>
</evidence>
<comment type="caution">
    <text evidence="8">The sequence shown here is derived from an EMBL/GenBank/DDBJ whole genome shotgun (WGS) entry which is preliminary data.</text>
</comment>
<keyword evidence="4 7" id="KW-0812">Transmembrane</keyword>
<accession>A0ABU1VM03</accession>
<reference evidence="8 9" key="1">
    <citation type="submission" date="2023-07" db="EMBL/GenBank/DDBJ databases">
        <title>Sorghum-associated microbial communities from plants grown in Nebraska, USA.</title>
        <authorList>
            <person name="Schachtman D."/>
        </authorList>
    </citation>
    <scope>NUCLEOTIDE SEQUENCE [LARGE SCALE GENOMIC DNA]</scope>
    <source>
        <strain evidence="8 9">BE187</strain>
    </source>
</reference>
<evidence type="ECO:0000256" key="6">
    <source>
        <dbReference type="ARBA" id="ARBA00023136"/>
    </source>
</evidence>